<evidence type="ECO:0000313" key="9">
    <source>
        <dbReference type="Proteomes" id="UP001159427"/>
    </source>
</evidence>
<keyword evidence="1" id="KW-0479">Metal-binding</keyword>
<keyword evidence="9" id="KW-1185">Reference proteome</keyword>
<comment type="caution">
    <text evidence="8">The sequence shown here is derived from an EMBL/GenBank/DDBJ whole genome shotgun (WGS) entry which is preliminary data.</text>
</comment>
<organism evidence="8 9">
    <name type="scientific">Porites evermanni</name>
    <dbReference type="NCBI Taxonomy" id="104178"/>
    <lineage>
        <taxon>Eukaryota</taxon>
        <taxon>Metazoa</taxon>
        <taxon>Cnidaria</taxon>
        <taxon>Anthozoa</taxon>
        <taxon>Hexacorallia</taxon>
        <taxon>Scleractinia</taxon>
        <taxon>Fungiina</taxon>
        <taxon>Poritidae</taxon>
        <taxon>Porites</taxon>
    </lineage>
</organism>
<feature type="compositionally biased region" description="Polar residues" evidence="5">
    <location>
        <begin position="733"/>
        <end position="751"/>
    </location>
</feature>
<feature type="region of interest" description="Disordered" evidence="5">
    <location>
        <begin position="19"/>
        <end position="68"/>
    </location>
</feature>
<evidence type="ECO:0000256" key="1">
    <source>
        <dbReference type="ARBA" id="ARBA00022723"/>
    </source>
</evidence>
<dbReference type="PROSITE" id="PS51050">
    <property type="entry name" value="ZF_CW"/>
    <property type="match status" value="1"/>
</dbReference>
<feature type="compositionally biased region" description="Basic and acidic residues" evidence="5">
    <location>
        <begin position="19"/>
        <end position="35"/>
    </location>
</feature>
<evidence type="ECO:0000313" key="8">
    <source>
        <dbReference type="EMBL" id="CAH3196378.1"/>
    </source>
</evidence>
<evidence type="ECO:0000256" key="4">
    <source>
        <dbReference type="SAM" id="Coils"/>
    </source>
</evidence>
<name>A0ABN8SYC0_9CNID</name>
<dbReference type="InterPro" id="IPR042778">
    <property type="entry name" value="ZCWPW1/ZCWPW2"/>
</dbReference>
<feature type="domain" description="PWWP" evidence="6">
    <location>
        <begin position="260"/>
        <end position="314"/>
    </location>
</feature>
<feature type="non-terminal residue" evidence="8">
    <location>
        <position position="1131"/>
    </location>
</feature>
<gene>
    <name evidence="8" type="ORF">PEVE_00032497</name>
</gene>
<dbReference type="InterPro" id="IPR011124">
    <property type="entry name" value="Znf_CW"/>
</dbReference>
<feature type="compositionally biased region" description="Basic and acidic residues" evidence="5">
    <location>
        <begin position="443"/>
        <end position="456"/>
    </location>
</feature>
<keyword evidence="2" id="KW-0863">Zinc-finger</keyword>
<evidence type="ECO:0000256" key="2">
    <source>
        <dbReference type="ARBA" id="ARBA00022771"/>
    </source>
</evidence>
<dbReference type="PANTHER" id="PTHR15999:SF2">
    <property type="entry name" value="ZINC FINGER CW-TYPE PWWP DOMAIN PROTEIN 1"/>
    <property type="match status" value="1"/>
</dbReference>
<protein>
    <recommendedName>
        <fullName evidence="10">Zinc finger CW-type PWWP domain protein 1</fullName>
    </recommendedName>
</protein>
<dbReference type="SUPFAM" id="SSF63748">
    <property type="entry name" value="Tudor/PWWP/MBT"/>
    <property type="match status" value="1"/>
</dbReference>
<evidence type="ECO:0000259" key="7">
    <source>
        <dbReference type="PROSITE" id="PS51050"/>
    </source>
</evidence>
<feature type="compositionally biased region" description="Polar residues" evidence="5">
    <location>
        <begin position="53"/>
        <end position="66"/>
    </location>
</feature>
<dbReference type="Gene3D" id="3.30.40.100">
    <property type="match status" value="1"/>
</dbReference>
<keyword evidence="4" id="KW-0175">Coiled coil</keyword>
<dbReference type="SMART" id="SM00293">
    <property type="entry name" value="PWWP"/>
    <property type="match status" value="1"/>
</dbReference>
<feature type="compositionally biased region" description="Basic residues" evidence="5">
    <location>
        <begin position="36"/>
        <end position="49"/>
    </location>
</feature>
<dbReference type="Pfam" id="PF00855">
    <property type="entry name" value="PWWP"/>
    <property type="match status" value="1"/>
</dbReference>
<dbReference type="InterPro" id="IPR000313">
    <property type="entry name" value="PWWP_dom"/>
</dbReference>
<feature type="compositionally biased region" description="Basic and acidic residues" evidence="5">
    <location>
        <begin position="580"/>
        <end position="597"/>
    </location>
</feature>
<keyword evidence="3" id="KW-0862">Zinc</keyword>
<feature type="compositionally biased region" description="Polar residues" evidence="5">
    <location>
        <begin position="493"/>
        <end position="514"/>
    </location>
</feature>
<feature type="compositionally biased region" description="Basic and acidic residues" evidence="5">
    <location>
        <begin position="633"/>
        <end position="657"/>
    </location>
</feature>
<feature type="compositionally biased region" description="Polar residues" evidence="5">
    <location>
        <begin position="135"/>
        <end position="151"/>
    </location>
</feature>
<accession>A0ABN8SYC0</accession>
<dbReference type="Gene3D" id="2.30.30.140">
    <property type="match status" value="1"/>
</dbReference>
<feature type="compositionally biased region" description="Low complexity" evidence="5">
    <location>
        <begin position="397"/>
        <end position="423"/>
    </location>
</feature>
<dbReference type="PROSITE" id="PS50812">
    <property type="entry name" value="PWWP"/>
    <property type="match status" value="1"/>
</dbReference>
<proteinExistence type="predicted"/>
<feature type="region of interest" description="Disordered" evidence="5">
    <location>
        <begin position="393"/>
        <end position="523"/>
    </location>
</feature>
<sequence length="1131" mass="127883">MATTSPSFCETSAFKKNSVEKRKNKGSEAKEEILKSKSKSNSKVLKVRKNSSTELLSSKSLATSIQEPVWDTEYSEELNVPVPDLYPELSESLQNMQDSDTEQEEIAKVRKPACDKEDIQCVPTSCNDSRDDPVASQSQDDSQLSNTGSQAKQKRKLAKPRKVRKRKGIDQGQNTITLKENSELLADLQGTDKQGTWAQCSIPSCGKWRFLQSNVDPNELPERWVCAMNENEKYNECSASQETFDSQEGNLDVMYTPYPSGAIVWAKMVGYPWWPAMMEDDPDYGYYCETGEDNVTPEMYHVVFFDKEVSRTWVNAVCIRNFSCDDDPEDMGKVTFKGKNYRRQLTAVTLAARRAAQLPLQRRLAEYGFAARYKGPIGRKAVEESKRSISLETGELSDSVTDSSSQDFSSSGNSFISENSYSSPDEPKRLKPKTPLKSKTRKEKTAKTPIKSEKKKMQQTKPADSAGRKEKAGKKEAKKATADASITPYGSKAPQSSSTSTNIEMQMDTEQPTEGDQGKNKNTEMVLSNHCEAPVPNTLNSKIYSEDTICENERSMTKPSAKKLVESNSLEVKVVKKRKKSDEVRGRKNAKKSKEDNSNVSLLENSAKIKQHEKADANVMSLNTLLKTQKKRTACEEKEAVSKTKERERPTEDRTKAEGPCPESGGNGVDKEKDSGSHKKRTNKNEKRKTAGSFKKGNEGRESGKGSEELTPSSEGTGKKEPPGDGLHPENHPQPQNSGFTLKRSSANTDVRVSLTEKVTQKKPLPKLVKAFKPPIAKEGKGPKMPKLLKPQFVSPALAVKKGDKNDLRKEGSEPKAESNTETKPLGTTKGMKLKSKSPQTMVHSQSEKSKESEPNVNLYHLTKFLIYFISFTVNFITFHSKTTRKSDAGELEDIDDRLQKDGYRTNIPVEHKLRYFWRQFTRSEASLKSSLESVEQLRKQHGEEMIEVENYVAHIRQLSDEREALTQDLEAENEQLKAELEQMKVEKEAGAYISEDICDMLIESGLTQIGRDTNPVKEQVNYLIKERTSLSEKVRRLELDNENLKKNSDTEQSNQRMMKIMEEERKDMEDEMNRMREMMKQVKQEERKIHEQEMKKVTEENDGLRSELQKAQKQHNADMTELINRHQGMF</sequence>
<reference evidence="8 9" key="1">
    <citation type="submission" date="2022-05" db="EMBL/GenBank/DDBJ databases">
        <authorList>
            <consortium name="Genoscope - CEA"/>
            <person name="William W."/>
        </authorList>
    </citation>
    <scope>NUCLEOTIDE SEQUENCE [LARGE SCALE GENOMIC DNA]</scope>
</reference>
<evidence type="ECO:0008006" key="10">
    <source>
        <dbReference type="Google" id="ProtNLM"/>
    </source>
</evidence>
<feature type="compositionally biased region" description="Basic and acidic residues" evidence="5">
    <location>
        <begin position="696"/>
        <end position="708"/>
    </location>
</feature>
<feature type="coiled-coil region" evidence="4">
    <location>
        <begin position="949"/>
        <end position="990"/>
    </location>
</feature>
<dbReference type="PANTHER" id="PTHR15999">
    <property type="entry name" value="ZINC FINGER CW-TYPE PWWP DOMAIN PROTEIN 1"/>
    <property type="match status" value="1"/>
</dbReference>
<feature type="compositionally biased region" description="Basic residues" evidence="5">
    <location>
        <begin position="430"/>
        <end position="442"/>
    </location>
</feature>
<feature type="region of interest" description="Disordered" evidence="5">
    <location>
        <begin position="1094"/>
        <end position="1117"/>
    </location>
</feature>
<feature type="region of interest" description="Disordered" evidence="5">
    <location>
        <begin position="574"/>
        <end position="854"/>
    </location>
</feature>
<feature type="compositionally biased region" description="Basic and acidic residues" evidence="5">
    <location>
        <begin position="669"/>
        <end position="689"/>
    </location>
</feature>
<feature type="compositionally biased region" description="Basic and acidic residues" evidence="5">
    <location>
        <begin position="801"/>
        <end position="821"/>
    </location>
</feature>
<feature type="region of interest" description="Disordered" evidence="5">
    <location>
        <begin position="124"/>
        <end position="174"/>
    </location>
</feature>
<feature type="compositionally biased region" description="Basic residues" evidence="5">
    <location>
        <begin position="152"/>
        <end position="167"/>
    </location>
</feature>
<dbReference type="EMBL" id="CALNXI010004739">
    <property type="protein sequence ID" value="CAH3196378.1"/>
    <property type="molecule type" value="Genomic_DNA"/>
</dbReference>
<dbReference type="CDD" id="cd20145">
    <property type="entry name" value="PWWP_ZCWPW1"/>
    <property type="match status" value="1"/>
</dbReference>
<dbReference type="Pfam" id="PF07496">
    <property type="entry name" value="zf-CW"/>
    <property type="match status" value="1"/>
</dbReference>
<feature type="region of interest" description="Disordered" evidence="5">
    <location>
        <begin position="86"/>
        <end position="110"/>
    </location>
</feature>
<evidence type="ECO:0000259" key="6">
    <source>
        <dbReference type="PROSITE" id="PS50812"/>
    </source>
</evidence>
<feature type="domain" description="CW-type" evidence="7">
    <location>
        <begin position="191"/>
        <end position="245"/>
    </location>
</feature>
<feature type="compositionally biased region" description="Basic and acidic residues" evidence="5">
    <location>
        <begin position="717"/>
        <end position="731"/>
    </location>
</feature>
<evidence type="ECO:0000256" key="5">
    <source>
        <dbReference type="SAM" id="MobiDB-lite"/>
    </source>
</evidence>
<feature type="compositionally biased region" description="Basic and acidic residues" evidence="5">
    <location>
        <begin position="466"/>
        <end position="481"/>
    </location>
</feature>
<evidence type="ECO:0000256" key="3">
    <source>
        <dbReference type="ARBA" id="ARBA00022833"/>
    </source>
</evidence>
<dbReference type="Proteomes" id="UP001159427">
    <property type="component" value="Unassembled WGS sequence"/>
</dbReference>